<name>A0AA38CGZ3_TAXCH</name>
<evidence type="ECO:0000313" key="3">
    <source>
        <dbReference type="Proteomes" id="UP000824469"/>
    </source>
</evidence>
<dbReference type="AlphaFoldDB" id="A0AA38CGZ3"/>
<keyword evidence="3" id="KW-1185">Reference proteome</keyword>
<comment type="caution">
    <text evidence="2">The sequence shown here is derived from an EMBL/GenBank/DDBJ whole genome shotgun (WGS) entry which is preliminary data.</text>
</comment>
<evidence type="ECO:0000313" key="2">
    <source>
        <dbReference type="EMBL" id="KAH9296932.1"/>
    </source>
</evidence>
<feature type="region of interest" description="Disordered" evidence="1">
    <location>
        <begin position="1"/>
        <end position="25"/>
    </location>
</feature>
<reference evidence="2 3" key="1">
    <citation type="journal article" date="2021" name="Nat. Plants">
        <title>The Taxus genome provides insights into paclitaxel biosynthesis.</title>
        <authorList>
            <person name="Xiong X."/>
            <person name="Gou J."/>
            <person name="Liao Q."/>
            <person name="Li Y."/>
            <person name="Zhou Q."/>
            <person name="Bi G."/>
            <person name="Li C."/>
            <person name="Du R."/>
            <person name="Wang X."/>
            <person name="Sun T."/>
            <person name="Guo L."/>
            <person name="Liang H."/>
            <person name="Lu P."/>
            <person name="Wu Y."/>
            <person name="Zhang Z."/>
            <person name="Ro D.K."/>
            <person name="Shang Y."/>
            <person name="Huang S."/>
            <person name="Yan J."/>
        </authorList>
    </citation>
    <scope>NUCLEOTIDE SEQUENCE [LARGE SCALE GENOMIC DNA]</scope>
    <source>
        <strain evidence="2">Ta-2019</strain>
    </source>
</reference>
<gene>
    <name evidence="2" type="ORF">KI387_028614</name>
</gene>
<organism evidence="2 3">
    <name type="scientific">Taxus chinensis</name>
    <name type="common">Chinese yew</name>
    <name type="synonym">Taxus wallichiana var. chinensis</name>
    <dbReference type="NCBI Taxonomy" id="29808"/>
    <lineage>
        <taxon>Eukaryota</taxon>
        <taxon>Viridiplantae</taxon>
        <taxon>Streptophyta</taxon>
        <taxon>Embryophyta</taxon>
        <taxon>Tracheophyta</taxon>
        <taxon>Spermatophyta</taxon>
        <taxon>Pinopsida</taxon>
        <taxon>Pinidae</taxon>
        <taxon>Conifers II</taxon>
        <taxon>Cupressales</taxon>
        <taxon>Taxaceae</taxon>
        <taxon>Taxus</taxon>
    </lineage>
</organism>
<sequence length="83" mass="8742">MGGEGNGYSSMSGGGTVGKGSLSVKAKGEVVSTLVEDPSVGDERDERWTSIGKGIGEVGSNLEGGFRVRISYMERIWGNWEVT</sequence>
<dbReference type="EMBL" id="JAHRHJ020000010">
    <property type="protein sequence ID" value="KAH9296932.1"/>
    <property type="molecule type" value="Genomic_DNA"/>
</dbReference>
<accession>A0AA38CGZ3</accession>
<feature type="compositionally biased region" description="Gly residues" evidence="1">
    <location>
        <begin position="1"/>
        <end position="18"/>
    </location>
</feature>
<protein>
    <submittedName>
        <fullName evidence="2">Uncharacterized protein</fullName>
    </submittedName>
</protein>
<feature type="non-terminal residue" evidence="2">
    <location>
        <position position="83"/>
    </location>
</feature>
<proteinExistence type="predicted"/>
<dbReference type="Proteomes" id="UP000824469">
    <property type="component" value="Unassembled WGS sequence"/>
</dbReference>
<evidence type="ECO:0000256" key="1">
    <source>
        <dbReference type="SAM" id="MobiDB-lite"/>
    </source>
</evidence>